<keyword evidence="2" id="KW-0720">Serine protease</keyword>
<dbReference type="PANTHER" id="PTHR42776:SF27">
    <property type="entry name" value="DIPEPTIDYL PEPTIDASE FAMILY MEMBER 6"/>
    <property type="match status" value="1"/>
</dbReference>
<dbReference type="SUPFAM" id="SSF82171">
    <property type="entry name" value="DPP6 N-terminal domain-like"/>
    <property type="match status" value="1"/>
</dbReference>
<dbReference type="InterPro" id="IPR011659">
    <property type="entry name" value="WD40"/>
</dbReference>
<sequence>MTVTQEATQEKRHFGLLDDLHYARIGSARLSPDGKWVVYERTQPDAETEKTSRNLWRINLATGESRQLTYDDSSSAPEWSPDGKSIAFLSGRSGKPQIYLLPTDGGEARQITDFMQGIAGGPTWSPDGKSLAFTAGPAVEPRDPSDPYTVTRFIYRFDGIGYLDDHVRNIFVLTLADGSVKQLTDDAQMNRTLRWSPSGDEILYLASHDPDSPKLFYSKIRVVTMDGDIEEILGLDWGFIKNADWSEDGKKIIFASAVSDHPMATKDDLWEVARSGGTPVNLTSTMENGVEMAWHPAHNADKMLYFGDSARVCVAESGKKGIYAISLTGEPDPQQLLGGERTLSLLDANDTHMLFLSSTLENPGELHIANLDGTDEKPITHVNEAHMAGIIFPEVEHLLYTNEDGDQVEGWMLLPPGGEAPYPTVLYIHGGPHGWYGHKYTSDFQMLAGAGYAVLFVNPRGSTGYGDDYASALSGHWGVMDYKDLMAGVDYAIEQGLADPDKLGVCGLSYGGFMTTFTVGQTRRFKAAVAENPITDLVSRYGTADMGPWGSLSELGGKPHEIPEVYKQSSPITYAHLCTTPTLLVQGEDDYRCPIGQGEQFYAHLKANGCPTEMVRLPGMSHVASISGPVKVQKAQNEATLNWLNKYILGIS</sequence>
<evidence type="ECO:0000256" key="2">
    <source>
        <dbReference type="ARBA" id="ARBA00022825"/>
    </source>
</evidence>
<dbReference type="GO" id="GO:0004252">
    <property type="term" value="F:serine-type endopeptidase activity"/>
    <property type="evidence" value="ECO:0007669"/>
    <property type="project" value="TreeGrafter"/>
</dbReference>
<dbReference type="EMBL" id="CP062983">
    <property type="protein sequence ID" value="QPC84933.1"/>
    <property type="molecule type" value="Genomic_DNA"/>
</dbReference>
<dbReference type="PANTHER" id="PTHR42776">
    <property type="entry name" value="SERINE PEPTIDASE S9 FAMILY MEMBER"/>
    <property type="match status" value="1"/>
</dbReference>
<dbReference type="InterPro" id="IPR011042">
    <property type="entry name" value="6-blade_b-propeller_TolB-like"/>
</dbReference>
<dbReference type="SUPFAM" id="SSF53474">
    <property type="entry name" value="alpha/beta-Hydrolases"/>
    <property type="match status" value="1"/>
</dbReference>
<keyword evidence="5" id="KW-1185">Reference proteome</keyword>
<dbReference type="RefSeq" id="WP_195172996.1">
    <property type="nucleotide sequence ID" value="NZ_CP062983.1"/>
</dbReference>
<dbReference type="InterPro" id="IPR001375">
    <property type="entry name" value="Peptidase_S9_cat"/>
</dbReference>
<name>A0A7S8EDE7_9CHLR</name>
<protein>
    <submittedName>
        <fullName evidence="4">S9 family peptidase</fullName>
    </submittedName>
</protein>
<dbReference type="Proteomes" id="UP000594468">
    <property type="component" value="Chromosome"/>
</dbReference>
<dbReference type="KEGG" id="pmet:G4Y79_11355"/>
<keyword evidence="1" id="KW-0378">Hydrolase</keyword>
<gene>
    <name evidence="4" type="ORF">G4Y79_11355</name>
</gene>
<keyword evidence="2" id="KW-0645">Protease</keyword>
<dbReference type="Gene3D" id="2.120.10.30">
    <property type="entry name" value="TolB, C-terminal domain"/>
    <property type="match status" value="2"/>
</dbReference>
<organism evidence="4 5">
    <name type="scientific">Phototrophicus methaneseepsis</name>
    <dbReference type="NCBI Taxonomy" id="2710758"/>
    <lineage>
        <taxon>Bacteria</taxon>
        <taxon>Bacillati</taxon>
        <taxon>Chloroflexota</taxon>
        <taxon>Candidatus Thermofontia</taxon>
        <taxon>Phototrophicales</taxon>
        <taxon>Phototrophicaceae</taxon>
        <taxon>Phototrophicus</taxon>
    </lineage>
</organism>
<evidence type="ECO:0000313" key="5">
    <source>
        <dbReference type="Proteomes" id="UP000594468"/>
    </source>
</evidence>
<dbReference type="AlphaFoldDB" id="A0A7S8EDE7"/>
<dbReference type="InterPro" id="IPR029058">
    <property type="entry name" value="AB_hydrolase_fold"/>
</dbReference>
<evidence type="ECO:0000256" key="1">
    <source>
        <dbReference type="ARBA" id="ARBA00022801"/>
    </source>
</evidence>
<evidence type="ECO:0000313" key="4">
    <source>
        <dbReference type="EMBL" id="QPC84933.1"/>
    </source>
</evidence>
<dbReference type="GO" id="GO:0006508">
    <property type="term" value="P:proteolysis"/>
    <property type="evidence" value="ECO:0007669"/>
    <property type="project" value="InterPro"/>
</dbReference>
<evidence type="ECO:0000259" key="3">
    <source>
        <dbReference type="Pfam" id="PF00326"/>
    </source>
</evidence>
<dbReference type="Pfam" id="PF00326">
    <property type="entry name" value="Peptidase_S9"/>
    <property type="match status" value="1"/>
</dbReference>
<dbReference type="Gene3D" id="3.40.50.1820">
    <property type="entry name" value="alpha/beta hydrolase"/>
    <property type="match status" value="1"/>
</dbReference>
<reference evidence="4 5" key="1">
    <citation type="submission" date="2020-02" db="EMBL/GenBank/DDBJ databases">
        <authorList>
            <person name="Zheng R.K."/>
            <person name="Sun C.M."/>
        </authorList>
    </citation>
    <scope>NUCLEOTIDE SEQUENCE [LARGE SCALE GENOMIC DNA]</scope>
    <source>
        <strain evidence="5">rifampicinis</strain>
    </source>
</reference>
<dbReference type="Pfam" id="PF07676">
    <property type="entry name" value="PD40"/>
    <property type="match status" value="3"/>
</dbReference>
<proteinExistence type="predicted"/>
<accession>A0A7S8EDE7</accession>
<feature type="domain" description="Peptidase S9 prolyl oligopeptidase catalytic" evidence="3">
    <location>
        <begin position="441"/>
        <end position="648"/>
    </location>
</feature>